<evidence type="ECO:0000256" key="14">
    <source>
        <dbReference type="ARBA" id="ARBA00022991"/>
    </source>
</evidence>
<keyword evidence="12" id="KW-0418">Kinase</keyword>
<organism evidence="19 20">
    <name type="scientific">Reyranella aquatilis</name>
    <dbReference type="NCBI Taxonomy" id="2035356"/>
    <lineage>
        <taxon>Bacteria</taxon>
        <taxon>Pseudomonadati</taxon>
        <taxon>Pseudomonadota</taxon>
        <taxon>Alphaproteobacteria</taxon>
        <taxon>Hyphomicrobiales</taxon>
        <taxon>Reyranellaceae</taxon>
        <taxon>Reyranella</taxon>
    </lineage>
</organism>
<accession>A0ABS8KZG1</accession>
<dbReference type="NCBIfam" id="TIGR00229">
    <property type="entry name" value="sensory_box"/>
    <property type="match status" value="1"/>
</dbReference>
<dbReference type="PANTHER" id="PTHR41523:SF7">
    <property type="entry name" value="HISTIDINE KINASE"/>
    <property type="match status" value="1"/>
</dbReference>
<dbReference type="SMART" id="SM00911">
    <property type="entry name" value="HWE_HK"/>
    <property type="match status" value="1"/>
</dbReference>
<evidence type="ECO:0000256" key="6">
    <source>
        <dbReference type="ARBA" id="ARBA00022606"/>
    </source>
</evidence>
<evidence type="ECO:0000256" key="17">
    <source>
        <dbReference type="SAM" id="Phobius"/>
    </source>
</evidence>
<evidence type="ECO:0000256" key="1">
    <source>
        <dbReference type="ARBA" id="ARBA00000085"/>
    </source>
</evidence>
<sequence length="686" mass="74554">MASRPFQKSWGAWPAAVHLALLASIIALPLLVLLGLLLERTVASQRQQIEQRLVQVAEDLVADLDRDIDRHVTILQTLISSRSLAGEDYAGFHARATRSLSDKGGVILIDPEGRQLVNTFVPFGQAPRMTGNPEMLEAVRRTHRPVVSNLFTGLASREVVFNVAVPILEGDQLRYVLSLALRPAVFRPLLIGQGLPSQWNSTIWDGNGLIVAKARDDGRLVGTRVPGRLRDEARLLRAYETTSFDGADVLHAFARSRYSGWGVGVNAPMATIQAQVQQSLWLWGGTIVAVAVLVLGLATLFARQLTRPLAAATAAARSLGREEPFDVGPSHVVEINAVNEALCVARDELVARTAALRRSEQQLRSAADAAQFGAHEYDVATNQVIRSPQLRRILGASAEDTSPSLESGLAFVHPEDREDVGRRKRSILSAGQGPYQLEYRIRRPDGTVRWVMDRGQAVGDPATGAVVRVVGVLLDITDLKEAEQRQRLLFDELNHRVKNTLAIVQSLARQTLRTRRDPEEFARVFEDRLASLARAHNLLTRESWTGAPLRDIVDAAMAPFVDGGRVIDVSGSPVVIPAGATITLSMMLHELAANSAKYGALATAGGRLSVRWETGSDPVAAAIDLCWQEEGGPPVVAPATTGFGSRLLQASARHLDAQLDMDYAPQGLRCRLRFTVPRAVTPEAAA</sequence>
<dbReference type="Pfam" id="PF07536">
    <property type="entry name" value="HWE_HK"/>
    <property type="match status" value="1"/>
</dbReference>
<keyword evidence="11" id="KW-0547">Nucleotide-binding</keyword>
<keyword evidence="16" id="KW-0675">Receptor</keyword>
<feature type="domain" description="PAC" evidence="18">
    <location>
        <begin position="435"/>
        <end position="488"/>
    </location>
</feature>
<keyword evidence="4" id="KW-0600">Photoreceptor protein</keyword>
<keyword evidence="14" id="KW-0157">Chromophore</keyword>
<keyword evidence="17" id="KW-0472">Membrane</keyword>
<keyword evidence="17" id="KW-0812">Transmembrane</keyword>
<evidence type="ECO:0000256" key="2">
    <source>
        <dbReference type="ARBA" id="ARBA00012438"/>
    </source>
</evidence>
<gene>
    <name evidence="19" type="ORF">LJ725_20955</name>
</gene>
<evidence type="ECO:0000256" key="9">
    <source>
        <dbReference type="ARBA" id="ARBA00022679"/>
    </source>
</evidence>
<evidence type="ECO:0000256" key="8">
    <source>
        <dbReference type="ARBA" id="ARBA00022643"/>
    </source>
</evidence>
<keyword evidence="5" id="KW-0597">Phosphoprotein</keyword>
<evidence type="ECO:0000256" key="7">
    <source>
        <dbReference type="ARBA" id="ARBA00022630"/>
    </source>
</evidence>
<feature type="transmembrane region" description="Helical" evidence="17">
    <location>
        <begin position="12"/>
        <end position="38"/>
    </location>
</feature>
<evidence type="ECO:0000256" key="10">
    <source>
        <dbReference type="ARBA" id="ARBA00022737"/>
    </source>
</evidence>
<dbReference type="CDD" id="cd00130">
    <property type="entry name" value="PAS"/>
    <property type="match status" value="1"/>
</dbReference>
<protein>
    <recommendedName>
        <fullName evidence="3">Blue-light-activated histidine kinase</fullName>
        <ecNumber evidence="2">2.7.13.3</ecNumber>
    </recommendedName>
</protein>
<keyword evidence="10" id="KW-0677">Repeat</keyword>
<dbReference type="InterPro" id="IPR000014">
    <property type="entry name" value="PAS"/>
</dbReference>
<evidence type="ECO:0000256" key="5">
    <source>
        <dbReference type="ARBA" id="ARBA00022553"/>
    </source>
</evidence>
<dbReference type="Gene3D" id="6.10.340.10">
    <property type="match status" value="1"/>
</dbReference>
<comment type="catalytic activity">
    <reaction evidence="1">
        <text>ATP + protein L-histidine = ADP + protein N-phospho-L-histidine.</text>
        <dbReference type="EC" id="2.7.13.3"/>
    </reaction>
</comment>
<evidence type="ECO:0000259" key="18">
    <source>
        <dbReference type="PROSITE" id="PS50113"/>
    </source>
</evidence>
<keyword evidence="9" id="KW-0808">Transferase</keyword>
<dbReference type="InterPro" id="IPR013655">
    <property type="entry name" value="PAS_fold_3"/>
</dbReference>
<evidence type="ECO:0000256" key="12">
    <source>
        <dbReference type="ARBA" id="ARBA00022777"/>
    </source>
</evidence>
<dbReference type="InterPro" id="IPR011102">
    <property type="entry name" value="Sig_transdc_His_kinase_HWE"/>
</dbReference>
<dbReference type="InterPro" id="IPR000700">
    <property type="entry name" value="PAS-assoc_C"/>
</dbReference>
<keyword evidence="6" id="KW-0716">Sensory transduction</keyword>
<keyword evidence="20" id="KW-1185">Reference proteome</keyword>
<evidence type="ECO:0000256" key="15">
    <source>
        <dbReference type="ARBA" id="ARBA00023026"/>
    </source>
</evidence>
<keyword evidence="15" id="KW-0843">Virulence</keyword>
<keyword evidence="8" id="KW-0288">FMN</keyword>
<keyword evidence="7" id="KW-0285">Flavoprotein</keyword>
<evidence type="ECO:0000313" key="20">
    <source>
        <dbReference type="Proteomes" id="UP001198862"/>
    </source>
</evidence>
<evidence type="ECO:0000256" key="4">
    <source>
        <dbReference type="ARBA" id="ARBA00022543"/>
    </source>
</evidence>
<keyword evidence="13" id="KW-0067">ATP-binding</keyword>
<dbReference type="Proteomes" id="UP001198862">
    <property type="component" value="Unassembled WGS sequence"/>
</dbReference>
<dbReference type="SMART" id="SM00086">
    <property type="entry name" value="PAC"/>
    <property type="match status" value="1"/>
</dbReference>
<dbReference type="PANTHER" id="PTHR41523">
    <property type="entry name" value="TWO-COMPONENT SYSTEM SENSOR PROTEIN"/>
    <property type="match status" value="1"/>
</dbReference>
<evidence type="ECO:0000313" key="19">
    <source>
        <dbReference type="EMBL" id="MCC8431450.1"/>
    </source>
</evidence>
<evidence type="ECO:0000256" key="11">
    <source>
        <dbReference type="ARBA" id="ARBA00022741"/>
    </source>
</evidence>
<evidence type="ECO:0000256" key="13">
    <source>
        <dbReference type="ARBA" id="ARBA00022840"/>
    </source>
</evidence>
<proteinExistence type="predicted"/>
<dbReference type="InterPro" id="IPR035965">
    <property type="entry name" value="PAS-like_dom_sf"/>
</dbReference>
<dbReference type="CDD" id="cd18774">
    <property type="entry name" value="PDC2_HK_sensor"/>
    <property type="match status" value="1"/>
</dbReference>
<feature type="transmembrane region" description="Helical" evidence="17">
    <location>
        <begin position="280"/>
        <end position="302"/>
    </location>
</feature>
<dbReference type="Gene3D" id="3.30.565.10">
    <property type="entry name" value="Histidine kinase-like ATPase, C-terminal domain"/>
    <property type="match status" value="1"/>
</dbReference>
<dbReference type="InterPro" id="IPR036890">
    <property type="entry name" value="HATPase_C_sf"/>
</dbReference>
<dbReference type="EMBL" id="JAJISD010000009">
    <property type="protein sequence ID" value="MCC8431450.1"/>
    <property type="molecule type" value="Genomic_DNA"/>
</dbReference>
<dbReference type="InterPro" id="IPR001610">
    <property type="entry name" value="PAC"/>
</dbReference>
<name>A0ABS8KZG1_9HYPH</name>
<dbReference type="Gene3D" id="2.10.70.100">
    <property type="match status" value="1"/>
</dbReference>
<dbReference type="PROSITE" id="PS50113">
    <property type="entry name" value="PAC"/>
    <property type="match status" value="1"/>
</dbReference>
<dbReference type="Gene3D" id="3.30.450.20">
    <property type="entry name" value="PAS domain"/>
    <property type="match status" value="2"/>
</dbReference>
<dbReference type="RefSeq" id="WP_230552748.1">
    <property type="nucleotide sequence ID" value="NZ_JAJISD010000009.1"/>
</dbReference>
<evidence type="ECO:0000256" key="16">
    <source>
        <dbReference type="ARBA" id="ARBA00023170"/>
    </source>
</evidence>
<dbReference type="EC" id="2.7.13.3" evidence="2"/>
<comment type="caution">
    <text evidence="19">The sequence shown here is derived from an EMBL/GenBank/DDBJ whole genome shotgun (WGS) entry which is preliminary data.</text>
</comment>
<reference evidence="19 20" key="1">
    <citation type="submission" date="2021-11" db="EMBL/GenBank/DDBJ databases">
        <authorList>
            <person name="Lee D.-H."/>
            <person name="Kim S.-B."/>
        </authorList>
    </citation>
    <scope>NUCLEOTIDE SEQUENCE [LARGE SCALE GENOMIC DNA]</scope>
    <source>
        <strain evidence="19 20">KCTC 52223</strain>
    </source>
</reference>
<keyword evidence="17" id="KW-1133">Transmembrane helix</keyword>
<dbReference type="SUPFAM" id="SSF55785">
    <property type="entry name" value="PYP-like sensor domain (PAS domain)"/>
    <property type="match status" value="1"/>
</dbReference>
<evidence type="ECO:0000256" key="3">
    <source>
        <dbReference type="ARBA" id="ARBA00021740"/>
    </source>
</evidence>
<dbReference type="Pfam" id="PF08447">
    <property type="entry name" value="PAS_3"/>
    <property type="match status" value="1"/>
</dbReference>